<dbReference type="PROSITE" id="PS00318">
    <property type="entry name" value="HMG_COA_REDUCTASE_2"/>
    <property type="match status" value="1"/>
</dbReference>
<keyword evidence="4 9" id="KW-0256">Endoplasmic reticulum</keyword>
<dbReference type="GO" id="GO:0005789">
    <property type="term" value="C:endoplasmic reticulum membrane"/>
    <property type="evidence" value="ECO:0007669"/>
    <property type="project" value="UniProtKB-SubCell"/>
</dbReference>
<comment type="catalytic activity">
    <reaction evidence="9">
        <text>(R)-mevalonate + 2 NADP(+) + CoA = (3S)-3-hydroxy-3-methylglutaryl-CoA + 2 NADPH + 2 H(+)</text>
        <dbReference type="Rhea" id="RHEA:15989"/>
        <dbReference type="ChEBI" id="CHEBI:15378"/>
        <dbReference type="ChEBI" id="CHEBI:36464"/>
        <dbReference type="ChEBI" id="CHEBI:43074"/>
        <dbReference type="ChEBI" id="CHEBI:57287"/>
        <dbReference type="ChEBI" id="CHEBI:57783"/>
        <dbReference type="ChEBI" id="CHEBI:58349"/>
        <dbReference type="EC" id="1.1.1.34"/>
    </reaction>
</comment>
<proteinExistence type="inferred from homology"/>
<dbReference type="STRING" id="486041.B0DTW0"/>
<dbReference type="UniPathway" id="UPA00058">
    <property type="reaction ID" value="UER00103"/>
</dbReference>
<dbReference type="PANTHER" id="PTHR10572">
    <property type="entry name" value="3-HYDROXY-3-METHYLGLUTARYL-COENZYME A REDUCTASE"/>
    <property type="match status" value="1"/>
</dbReference>
<dbReference type="FunFam" id="3.30.70.420:FF:000001">
    <property type="entry name" value="3-hydroxy-3-methylglutaryl coenzyme A reductase"/>
    <property type="match status" value="1"/>
</dbReference>
<feature type="non-terminal residue" evidence="12">
    <location>
        <position position="978"/>
    </location>
</feature>
<evidence type="ECO:0000256" key="5">
    <source>
        <dbReference type="ARBA" id="ARBA00022857"/>
    </source>
</evidence>
<dbReference type="CDD" id="cd00643">
    <property type="entry name" value="HMG-CoA_reductase_classI"/>
    <property type="match status" value="1"/>
</dbReference>
<dbReference type="GO" id="GO:0005778">
    <property type="term" value="C:peroxisomal membrane"/>
    <property type="evidence" value="ECO:0007669"/>
    <property type="project" value="TreeGrafter"/>
</dbReference>
<keyword evidence="5 9" id="KW-0521">NADP</keyword>
<dbReference type="PROSITE" id="PS50065">
    <property type="entry name" value="HMG_COA_REDUCTASE_4"/>
    <property type="match status" value="1"/>
</dbReference>
<dbReference type="PROSITE" id="PS50156">
    <property type="entry name" value="SSD"/>
    <property type="match status" value="1"/>
</dbReference>
<gene>
    <name evidence="12" type="ORF">LACBIDRAFT_165672</name>
</gene>
<feature type="compositionally biased region" description="Low complexity" evidence="10">
    <location>
        <begin position="226"/>
        <end position="236"/>
    </location>
</feature>
<feature type="compositionally biased region" description="Low complexity" evidence="10">
    <location>
        <begin position="508"/>
        <end position="519"/>
    </location>
</feature>
<feature type="compositionally biased region" description="Polar residues" evidence="10">
    <location>
        <begin position="493"/>
        <end position="507"/>
    </location>
</feature>
<dbReference type="GeneID" id="6083055"/>
<keyword evidence="3 9" id="KW-0812">Transmembrane</keyword>
<evidence type="ECO:0000259" key="11">
    <source>
        <dbReference type="PROSITE" id="PS50156"/>
    </source>
</evidence>
<comment type="similarity">
    <text evidence="2 9">Belongs to the HMG-CoA reductase family.</text>
</comment>
<evidence type="ECO:0000256" key="4">
    <source>
        <dbReference type="ARBA" id="ARBA00022824"/>
    </source>
</evidence>
<keyword evidence="6 9" id="KW-1133">Transmembrane helix</keyword>
<evidence type="ECO:0000256" key="6">
    <source>
        <dbReference type="ARBA" id="ARBA00022989"/>
    </source>
</evidence>
<comment type="pathway">
    <text evidence="9">Metabolic intermediate biosynthesis; (R)-mevalonate biosynthesis; (R)-mevalonate from acetyl-CoA: step 3/3.</text>
</comment>
<dbReference type="Gene3D" id="3.30.70.420">
    <property type="entry name" value="Hydroxymethylglutaryl-CoA reductase, class I/II, NAD/NADP-binding domain"/>
    <property type="match status" value="1"/>
</dbReference>
<evidence type="ECO:0000256" key="8">
    <source>
        <dbReference type="ARBA" id="ARBA00023136"/>
    </source>
</evidence>
<feature type="region of interest" description="Disordered" evidence="10">
    <location>
        <begin position="225"/>
        <end position="252"/>
    </location>
</feature>
<dbReference type="GO" id="GO:0008299">
    <property type="term" value="P:isoprenoid biosynthetic process"/>
    <property type="evidence" value="ECO:0007669"/>
    <property type="project" value="InterPro"/>
</dbReference>
<feature type="region of interest" description="Disordered" evidence="10">
    <location>
        <begin position="444"/>
        <end position="477"/>
    </location>
</feature>
<dbReference type="FunFam" id="1.10.3270.10:FF:000001">
    <property type="entry name" value="3-hydroxy-3-methylglutaryl coenzyme A reductase"/>
    <property type="match status" value="1"/>
</dbReference>
<comment type="subcellular location">
    <subcellularLocation>
        <location evidence="1 9">Endoplasmic reticulum membrane</location>
        <topology evidence="1 9">Multi-pass membrane protein</topology>
    </subcellularLocation>
</comment>
<dbReference type="SUPFAM" id="SSF56542">
    <property type="entry name" value="Substrate-binding domain of HMG-CoA reductase"/>
    <property type="match status" value="1"/>
</dbReference>
<dbReference type="InterPro" id="IPR004554">
    <property type="entry name" value="HMG_CoA_Rdtase_eu_arc"/>
</dbReference>
<feature type="region of interest" description="Disordered" evidence="10">
    <location>
        <begin position="490"/>
        <end position="530"/>
    </location>
</feature>
<evidence type="ECO:0000256" key="7">
    <source>
        <dbReference type="ARBA" id="ARBA00023002"/>
    </source>
</evidence>
<dbReference type="PANTHER" id="PTHR10572:SF24">
    <property type="entry name" value="3-HYDROXY-3-METHYLGLUTARYL-COENZYME A REDUCTASE"/>
    <property type="match status" value="1"/>
</dbReference>
<dbReference type="Proteomes" id="UP000001194">
    <property type="component" value="Unassembled WGS sequence"/>
</dbReference>
<evidence type="ECO:0000256" key="3">
    <source>
        <dbReference type="ARBA" id="ARBA00022692"/>
    </source>
</evidence>
<dbReference type="GO" id="GO:0004420">
    <property type="term" value="F:hydroxymethylglutaryl-CoA reductase (NADPH) activity"/>
    <property type="evidence" value="ECO:0007669"/>
    <property type="project" value="UniProtKB-EC"/>
</dbReference>
<feature type="transmembrane region" description="Helical" evidence="9">
    <location>
        <begin position="60"/>
        <end position="84"/>
    </location>
</feature>
<dbReference type="EMBL" id="DS547134">
    <property type="protein sequence ID" value="EDR01917.1"/>
    <property type="molecule type" value="Genomic_DNA"/>
</dbReference>
<keyword evidence="13" id="KW-1185">Reference proteome</keyword>
<dbReference type="InterPro" id="IPR000731">
    <property type="entry name" value="SSD"/>
</dbReference>
<sequence>MRHGKWVAYAARALVVRFWDLAKKADSLDIVLILAGYILMHITFYLLLTRSRRLGSSFWLPLAILSSAILALLIALPIAMYLHIPIDPVALTEALPFLVCTVGFDKPLRLARAVFTHPHLTSPMPSGSTLSAPTVVNGTGQLKPAPKIITESLTLVYPPIIRDYILEIAVLVVGANSKVGGLREVCALAALILGVDCLLLCTYLAAILGVMIEVRRIKTVSQAMTRSRSSSVSSSSGKPSAMVRPAPLATPPTLRHKISSALLGEKGSSKQENPAARLKLLLIASFLTLHILNLITPLTPSRTTTHPTPPHVAGVNVRKVDITASGIRSVLQSLVDASSIPPPIYIRVLPPAYLLPARIGLLEGEHLTGRGSTGEWLESFMSSWTRLVGDPILSKWIVVVLAISISLNGYLLKGIALGVGVRAFGVVGRSGVVKGGVRFDEDEEVQQQPTAVVVTKLAPASPTRGPTSPAPAPSSVATFTLEDVDRKLKATKRLSSTSTKPSATQPLSPSDSDPSSSSSENEGPQEAKPDVVRSLEECVDIFENGPRPQSVALSMLNDEEVVLLAQHGKIAAYALEKVLGMDELERAVRIRRALISRASLTQTLETSDIPMANYDYSRVLGACCENVVGYIPIPLGIAGPLNVDGTLYPIPMATAEGTLVASTSRGCKALNAGGGVTTVVVQDAMTRGPAIDFPNIVMASEAKAWIASEEGYNAIKTAFESTSRFAKLKSLKTAMAGRTLFVRFATATGDAMGMNMISKGTEKGLEVMQKHFPEMVVLALSGNYCTDKKPAAINWIEGRGKSVVAEAVIPGKVVKTVLKTTVEALCNLNTKKNLVGSAMAGSIGGFNAHAANILTAMFLATGQDPAQNVESSNCMTLMEPVNKGEDLLMTITMPSIEVGTVGGGTVLAPQQGVLALLGMKGAHPTAPGQNAQALARLIAAAVMAGELSLLSALAAGHLIRAHMAHNRSQTNTPAPSLP</sequence>
<reference evidence="12 13" key="1">
    <citation type="journal article" date="2008" name="Nature">
        <title>The genome of Laccaria bicolor provides insights into mycorrhizal symbiosis.</title>
        <authorList>
            <person name="Martin F."/>
            <person name="Aerts A."/>
            <person name="Ahren D."/>
            <person name="Brun A."/>
            <person name="Danchin E.G.J."/>
            <person name="Duchaussoy F."/>
            <person name="Gibon J."/>
            <person name="Kohler A."/>
            <person name="Lindquist E."/>
            <person name="Pereda V."/>
            <person name="Salamov A."/>
            <person name="Shapiro H.J."/>
            <person name="Wuyts J."/>
            <person name="Blaudez D."/>
            <person name="Buee M."/>
            <person name="Brokstein P."/>
            <person name="Canbaeck B."/>
            <person name="Cohen D."/>
            <person name="Courty P.E."/>
            <person name="Coutinho P.M."/>
            <person name="Delaruelle C."/>
            <person name="Detter J.C."/>
            <person name="Deveau A."/>
            <person name="DiFazio S."/>
            <person name="Duplessis S."/>
            <person name="Fraissinet-Tachet L."/>
            <person name="Lucic E."/>
            <person name="Frey-Klett P."/>
            <person name="Fourrey C."/>
            <person name="Feussner I."/>
            <person name="Gay G."/>
            <person name="Grimwood J."/>
            <person name="Hoegger P.J."/>
            <person name="Jain P."/>
            <person name="Kilaru S."/>
            <person name="Labbe J."/>
            <person name="Lin Y.C."/>
            <person name="Legue V."/>
            <person name="Le Tacon F."/>
            <person name="Marmeisse R."/>
            <person name="Melayah D."/>
            <person name="Montanini B."/>
            <person name="Muratet M."/>
            <person name="Nehls U."/>
            <person name="Niculita-Hirzel H."/>
            <person name="Oudot-Le Secq M.P."/>
            <person name="Peter M."/>
            <person name="Quesneville H."/>
            <person name="Rajashekar B."/>
            <person name="Reich M."/>
            <person name="Rouhier N."/>
            <person name="Schmutz J."/>
            <person name="Yin T."/>
            <person name="Chalot M."/>
            <person name="Henrissat B."/>
            <person name="Kuees U."/>
            <person name="Lucas S."/>
            <person name="Van de Peer Y."/>
            <person name="Podila G.K."/>
            <person name="Polle A."/>
            <person name="Pukkila P.J."/>
            <person name="Richardson P.M."/>
            <person name="Rouze P."/>
            <person name="Sanders I.R."/>
            <person name="Stajich J.E."/>
            <person name="Tunlid A."/>
            <person name="Tuskan G."/>
            <person name="Grigoriev I.V."/>
        </authorList>
    </citation>
    <scope>NUCLEOTIDE SEQUENCE [LARGE SCALE GENOMIC DNA]</scope>
    <source>
        <strain evidence="13">S238N-H82 / ATCC MYA-4686</strain>
    </source>
</reference>
<dbReference type="GO" id="GO:0006696">
    <property type="term" value="P:ergosterol biosynthetic process"/>
    <property type="evidence" value="ECO:0007669"/>
    <property type="project" value="TreeGrafter"/>
</dbReference>
<dbReference type="RefSeq" id="XP_001887308.1">
    <property type="nucleotide sequence ID" value="XM_001887273.1"/>
</dbReference>
<dbReference type="Gene3D" id="1.10.3270.10">
    <property type="entry name" value="HMGR, N-terminal domain"/>
    <property type="match status" value="1"/>
</dbReference>
<dbReference type="Gene3D" id="3.90.770.10">
    <property type="entry name" value="3-hydroxy-3-methylglutaryl-coenzyme A Reductase, Chain A, domain 2"/>
    <property type="match status" value="1"/>
</dbReference>
<evidence type="ECO:0000256" key="2">
    <source>
        <dbReference type="ARBA" id="ARBA00007661"/>
    </source>
</evidence>
<organism evidence="13">
    <name type="scientific">Laccaria bicolor (strain S238N-H82 / ATCC MYA-4686)</name>
    <name type="common">Bicoloured deceiver</name>
    <name type="synonym">Laccaria laccata var. bicolor</name>
    <dbReference type="NCBI Taxonomy" id="486041"/>
    <lineage>
        <taxon>Eukaryota</taxon>
        <taxon>Fungi</taxon>
        <taxon>Dikarya</taxon>
        <taxon>Basidiomycota</taxon>
        <taxon>Agaricomycotina</taxon>
        <taxon>Agaricomycetes</taxon>
        <taxon>Agaricomycetidae</taxon>
        <taxon>Agaricales</taxon>
        <taxon>Agaricineae</taxon>
        <taxon>Hydnangiaceae</taxon>
        <taxon>Laccaria</taxon>
    </lineage>
</organism>
<feature type="domain" description="SSD" evidence="11">
    <location>
        <begin position="29"/>
        <end position="210"/>
    </location>
</feature>
<dbReference type="PRINTS" id="PR00071">
    <property type="entry name" value="HMGCOARDTASE"/>
</dbReference>
<evidence type="ECO:0000256" key="9">
    <source>
        <dbReference type="RuleBase" id="RU361219"/>
    </source>
</evidence>
<evidence type="ECO:0000256" key="10">
    <source>
        <dbReference type="SAM" id="MobiDB-lite"/>
    </source>
</evidence>
<dbReference type="InterPro" id="IPR009023">
    <property type="entry name" value="HMG_CoA_Rdtase_NAD(P)-bd_sf"/>
</dbReference>
<dbReference type="FunCoup" id="B0DTW0">
    <property type="interactions" value="175"/>
</dbReference>
<dbReference type="InterPro" id="IPR009029">
    <property type="entry name" value="HMG_CoA_Rdtase_sub-bd_dom_sf"/>
</dbReference>
<dbReference type="InterPro" id="IPR002202">
    <property type="entry name" value="HMG_CoA_Rdtase"/>
</dbReference>
<dbReference type="AlphaFoldDB" id="B0DTW0"/>
<feature type="compositionally biased region" description="Low complexity" evidence="10">
    <location>
        <begin position="458"/>
        <end position="477"/>
    </location>
</feature>
<dbReference type="NCBIfam" id="TIGR00533">
    <property type="entry name" value="HMG_CoA_R_NADP"/>
    <property type="match status" value="1"/>
</dbReference>
<accession>B0DTW0</accession>
<evidence type="ECO:0000313" key="13">
    <source>
        <dbReference type="Proteomes" id="UP000001194"/>
    </source>
</evidence>
<feature type="transmembrane region" description="Helical" evidence="9">
    <location>
        <begin position="187"/>
        <end position="212"/>
    </location>
</feature>
<dbReference type="PROSITE" id="PS00066">
    <property type="entry name" value="HMG_COA_REDUCTASE_1"/>
    <property type="match status" value="1"/>
</dbReference>
<dbReference type="HOGENOM" id="CLU_001734_0_0_1"/>
<dbReference type="EC" id="1.1.1.34" evidence="9"/>
<dbReference type="InterPro" id="IPR023282">
    <property type="entry name" value="HMG_CoA_Rdtase_N"/>
</dbReference>
<dbReference type="FunFam" id="3.90.770.10:FF:000001">
    <property type="entry name" value="3-hydroxy-3-methylglutaryl coenzyme A reductase"/>
    <property type="match status" value="1"/>
</dbReference>
<keyword evidence="7 9" id="KW-0560">Oxidoreductase</keyword>
<evidence type="ECO:0000256" key="1">
    <source>
        <dbReference type="ARBA" id="ARBA00004477"/>
    </source>
</evidence>
<feature type="transmembrane region" description="Helical" evidence="9">
    <location>
        <begin position="30"/>
        <end position="48"/>
    </location>
</feature>
<keyword evidence="8 9" id="KW-0472">Membrane</keyword>
<dbReference type="InParanoid" id="B0DTW0"/>
<evidence type="ECO:0000313" key="12">
    <source>
        <dbReference type="EMBL" id="EDR01917.1"/>
    </source>
</evidence>
<dbReference type="Pfam" id="PF00368">
    <property type="entry name" value="HMG-CoA_red"/>
    <property type="match status" value="1"/>
</dbReference>
<protein>
    <recommendedName>
        <fullName evidence="9">3-hydroxy-3-methylglutaryl coenzyme A reductase</fullName>
        <shortName evidence="9">HMG-CoA reductase</shortName>
        <ecNumber evidence="9">1.1.1.34</ecNumber>
    </recommendedName>
</protein>
<dbReference type="InterPro" id="IPR023076">
    <property type="entry name" value="HMG_CoA_Rdtase_CS"/>
</dbReference>
<dbReference type="InterPro" id="IPR023074">
    <property type="entry name" value="HMG_CoA_Rdtase_cat_sf"/>
</dbReference>
<dbReference type="GO" id="GO:0015936">
    <property type="term" value="P:coenzyme A metabolic process"/>
    <property type="evidence" value="ECO:0007669"/>
    <property type="project" value="InterPro"/>
</dbReference>
<name>B0DTW0_LACBS</name>
<dbReference type="SUPFAM" id="SSF55035">
    <property type="entry name" value="NAD-binding domain of HMG-CoA reductase"/>
    <property type="match status" value="1"/>
</dbReference>
<dbReference type="OrthoDB" id="310654at2759"/>
<dbReference type="KEGG" id="lbc:LACBIDRAFT_165672"/>
<dbReference type="PROSITE" id="PS01192">
    <property type="entry name" value="HMG_COA_REDUCTASE_3"/>
    <property type="match status" value="1"/>
</dbReference>